<comment type="caution">
    <text evidence="1">The sequence shown here is derived from an EMBL/GenBank/DDBJ whole genome shotgun (WGS) entry which is preliminary data.</text>
</comment>
<evidence type="ECO:0000313" key="2">
    <source>
        <dbReference type="Proteomes" id="UP000286746"/>
    </source>
</evidence>
<accession>A0A401VTK4</accession>
<dbReference type="AlphaFoldDB" id="A0A401VTK4"/>
<gene>
    <name evidence="1" type="ORF">GKJPGBOP_00055</name>
</gene>
<dbReference type="Pfam" id="PF19561">
    <property type="entry name" value="DUF6083"/>
    <property type="match status" value="1"/>
</dbReference>
<protein>
    <submittedName>
        <fullName evidence="1">Uncharacterized protein</fullName>
    </submittedName>
</protein>
<dbReference type="Proteomes" id="UP000286746">
    <property type="component" value="Unassembled WGS sequence"/>
</dbReference>
<sequence length="285" mass="31577">MRSSPPAGRHWDGSPRHTARPRRWLRVAADSPSRLLRSAQCDRCRHCGNPIEWCYLTDGSPVPLHPAELPCAVVPADERWHLSSGIAHPADDGSAWCRITHQSLCPARTAPPDPTPQLRALRRRLALRTRRLKDAGALPPPPAEPAPPTVPCRPARPVVRLLYVRYLAPCPVEDLRCVAQTRTRHRCTRALLAPDAPPGTWALLPAAPATGQLPLPDTLMAVYDLTGLPYGEQLRWRAQRCPVHAAAPAAADTACAQWEPFDPLLHHQHIHPRLPTTARHHRARP</sequence>
<keyword evidence="2" id="KW-1185">Reference proteome</keyword>
<name>A0A401VTK4_STREY</name>
<reference evidence="1 2" key="1">
    <citation type="submission" date="2018-11" db="EMBL/GenBank/DDBJ databases">
        <title>Whole genome sequence of Streptomyces paromomycinus NBRC 15454(T).</title>
        <authorList>
            <person name="Komaki H."/>
            <person name="Tamura T."/>
        </authorList>
    </citation>
    <scope>NUCLEOTIDE SEQUENCE [LARGE SCALE GENOMIC DNA]</scope>
    <source>
        <strain evidence="1 2">NBRC 15454</strain>
    </source>
</reference>
<evidence type="ECO:0000313" key="1">
    <source>
        <dbReference type="EMBL" id="GCD40406.1"/>
    </source>
</evidence>
<proteinExistence type="predicted"/>
<dbReference type="EMBL" id="BHZD01000001">
    <property type="protein sequence ID" value="GCD40406.1"/>
    <property type="molecule type" value="Genomic_DNA"/>
</dbReference>
<dbReference type="InterPro" id="IPR045729">
    <property type="entry name" value="DUF6083"/>
</dbReference>
<dbReference type="RefSeq" id="WP_125050653.1">
    <property type="nucleotide sequence ID" value="NZ_BHZD01000001.1"/>
</dbReference>
<organism evidence="1 2">
    <name type="scientific">Streptomyces paromomycinus</name>
    <name type="common">Streptomyces rimosus subsp. paromomycinus</name>
    <dbReference type="NCBI Taxonomy" id="92743"/>
    <lineage>
        <taxon>Bacteria</taxon>
        <taxon>Bacillati</taxon>
        <taxon>Actinomycetota</taxon>
        <taxon>Actinomycetes</taxon>
        <taxon>Kitasatosporales</taxon>
        <taxon>Streptomycetaceae</taxon>
        <taxon>Streptomyces</taxon>
    </lineage>
</organism>